<feature type="transmembrane region" description="Helical" evidence="8">
    <location>
        <begin position="148"/>
        <end position="166"/>
    </location>
</feature>
<dbReference type="PANTHER" id="PTHR10283">
    <property type="entry name" value="SOLUTE CARRIER FAMILY 13 MEMBER"/>
    <property type="match status" value="1"/>
</dbReference>
<dbReference type="GO" id="GO:0005886">
    <property type="term" value="C:plasma membrane"/>
    <property type="evidence" value="ECO:0007669"/>
    <property type="project" value="TreeGrafter"/>
</dbReference>
<keyword evidence="10" id="KW-1185">Reference proteome</keyword>
<dbReference type="Pfam" id="PF00939">
    <property type="entry name" value="Na_sulph_symp"/>
    <property type="match status" value="1"/>
</dbReference>
<keyword evidence="6 8" id="KW-0472">Membrane</keyword>
<dbReference type="GO" id="GO:0071285">
    <property type="term" value="P:cellular response to lithium ion"/>
    <property type="evidence" value="ECO:0007669"/>
    <property type="project" value="TreeGrafter"/>
</dbReference>
<feature type="transmembrane region" description="Helical" evidence="8">
    <location>
        <begin position="76"/>
        <end position="97"/>
    </location>
</feature>
<feature type="transmembrane region" description="Helical" evidence="8">
    <location>
        <begin position="403"/>
        <end position="423"/>
    </location>
</feature>
<evidence type="ECO:0000313" key="10">
    <source>
        <dbReference type="Proteomes" id="UP000749559"/>
    </source>
</evidence>
<gene>
    <name evidence="9" type="ORF">OFUS_LOCUS24421</name>
</gene>
<comment type="caution">
    <text evidence="9">The sequence shown here is derived from an EMBL/GenBank/DDBJ whole genome shotgun (WGS) entry which is preliminary data.</text>
</comment>
<feature type="region of interest" description="Disordered" evidence="7">
    <location>
        <begin position="233"/>
        <end position="273"/>
    </location>
</feature>
<keyword evidence="3" id="KW-0813">Transport</keyword>
<dbReference type="OrthoDB" id="6493944at2759"/>
<feature type="transmembrane region" description="Helical" evidence="8">
    <location>
        <begin position="493"/>
        <end position="513"/>
    </location>
</feature>
<keyword evidence="5 8" id="KW-1133">Transmembrane helix</keyword>
<name>A0A8J1YAM7_OWEFU</name>
<feature type="transmembrane region" description="Helical" evidence="8">
    <location>
        <begin position="187"/>
        <end position="205"/>
    </location>
</feature>
<proteinExistence type="inferred from homology"/>
<dbReference type="InterPro" id="IPR031312">
    <property type="entry name" value="Na/sul_symport_CS"/>
</dbReference>
<evidence type="ECO:0000256" key="5">
    <source>
        <dbReference type="ARBA" id="ARBA00022989"/>
    </source>
</evidence>
<reference evidence="9" key="1">
    <citation type="submission" date="2022-03" db="EMBL/GenBank/DDBJ databases">
        <authorList>
            <person name="Martin C."/>
        </authorList>
    </citation>
    <scope>NUCLEOTIDE SEQUENCE</scope>
</reference>
<evidence type="ECO:0000256" key="8">
    <source>
        <dbReference type="SAM" id="Phobius"/>
    </source>
</evidence>
<evidence type="ECO:0000256" key="4">
    <source>
        <dbReference type="ARBA" id="ARBA00022692"/>
    </source>
</evidence>
<sequence length="678" mass="75554">MSNRRNTPTEDYYNDKYINRGYNHDIPPDYDNVKTPNIPSKLPPIEPVPDDDNISNFSAKEKFICSFGNTLRELWAFRNTLIIILTPLLLLPIPLVINTEPARAAYLLLWMAIWWITECVPIAVTSLLPVIILPFMGLMTPGQISINYMRDAAMLFIGGLVVAIGIEKWNLHKRIAFRILLIVGSKPVWLMMGFMLVTWFLSMWISNTATTAMMLPVVSAVLDQLDPAKVNLEKEEGEDADSREKHHANGVPGTELRQISSSTTHSESVLVHDDTETEKAKAIEWKEKYNHLCKGMNLCICYAANIGGTATLTGTTPNLIMQGFINSMYEKRGLKSPLSFATWMGFGLPGAAISVILCWLWLQFYFFGFKGSIFGLCFAKKTAGRDREGDAVKRVLRKEYEKLGPWTFAEVMILIHFVGLATLWLTRDPQFVPGWASLFRDGYIKDSTPAVLVTILLFIVPAKKPTFFCLRKHGERRGPVTALMDWETVHEKFPWGVLLLLGGGFALAEAAQVSKLSAWISEQLTGLKHLPPWAMVMIICFAVAMITQVTSNTAITTLMMPILSGLSLSVGVHPMYLMLSATIAASCAFMLPVATPPNAIVFAYGHVTVVDMVKAGFMMNCVCVLVITLGINTWGNAMFNLSVMPWNASTPVANATMLYAPVSPIVDNQLWNQYIEQY</sequence>
<dbReference type="EMBL" id="CAIIXF020000012">
    <property type="protein sequence ID" value="CAH1800553.1"/>
    <property type="molecule type" value="Genomic_DNA"/>
</dbReference>
<evidence type="ECO:0000256" key="1">
    <source>
        <dbReference type="ARBA" id="ARBA00004141"/>
    </source>
</evidence>
<dbReference type="PROSITE" id="PS01271">
    <property type="entry name" value="NA_SULFATE"/>
    <property type="match status" value="1"/>
</dbReference>
<evidence type="ECO:0000256" key="6">
    <source>
        <dbReference type="ARBA" id="ARBA00023136"/>
    </source>
</evidence>
<dbReference type="GO" id="GO:0015141">
    <property type="term" value="F:succinate transmembrane transporter activity"/>
    <property type="evidence" value="ECO:0007669"/>
    <property type="project" value="TreeGrafter"/>
</dbReference>
<dbReference type="GO" id="GO:0017153">
    <property type="term" value="F:sodium:dicarboxylate symporter activity"/>
    <property type="evidence" value="ECO:0007669"/>
    <property type="project" value="TreeGrafter"/>
</dbReference>
<feature type="transmembrane region" description="Helical" evidence="8">
    <location>
        <begin position="340"/>
        <end position="362"/>
    </location>
</feature>
<comment type="subcellular location">
    <subcellularLocation>
        <location evidence="1">Membrane</location>
        <topology evidence="1">Multi-pass membrane protein</topology>
    </subcellularLocation>
</comment>
<dbReference type="InterPro" id="IPR001898">
    <property type="entry name" value="SLC13A/DASS"/>
</dbReference>
<feature type="transmembrane region" description="Helical" evidence="8">
    <location>
        <begin position="443"/>
        <end position="462"/>
    </location>
</feature>
<dbReference type="PANTHER" id="PTHR10283:SF82">
    <property type="entry name" value="SOLUTE CARRIER FAMILY 13 MEMBER 2"/>
    <property type="match status" value="1"/>
</dbReference>
<evidence type="ECO:0000256" key="3">
    <source>
        <dbReference type="ARBA" id="ARBA00022448"/>
    </source>
</evidence>
<dbReference type="Proteomes" id="UP000749559">
    <property type="component" value="Unassembled WGS sequence"/>
</dbReference>
<dbReference type="GO" id="GO:0015139">
    <property type="term" value="F:alpha-ketoglutarate transmembrane transporter activity"/>
    <property type="evidence" value="ECO:0007669"/>
    <property type="project" value="TreeGrafter"/>
</dbReference>
<organism evidence="9 10">
    <name type="scientific">Owenia fusiformis</name>
    <name type="common">Polychaete worm</name>
    <dbReference type="NCBI Taxonomy" id="6347"/>
    <lineage>
        <taxon>Eukaryota</taxon>
        <taxon>Metazoa</taxon>
        <taxon>Spiralia</taxon>
        <taxon>Lophotrochozoa</taxon>
        <taxon>Annelida</taxon>
        <taxon>Polychaeta</taxon>
        <taxon>Sedentaria</taxon>
        <taxon>Canalipalpata</taxon>
        <taxon>Sabellida</taxon>
        <taxon>Oweniida</taxon>
        <taxon>Oweniidae</taxon>
        <taxon>Owenia</taxon>
    </lineage>
</organism>
<feature type="transmembrane region" description="Helical" evidence="8">
    <location>
        <begin position="109"/>
        <end position="136"/>
    </location>
</feature>
<dbReference type="CDD" id="cd01115">
    <property type="entry name" value="SLC13_permease"/>
    <property type="match status" value="1"/>
</dbReference>
<feature type="compositionally biased region" description="Polar residues" evidence="7">
    <location>
        <begin position="257"/>
        <end position="267"/>
    </location>
</feature>
<dbReference type="AlphaFoldDB" id="A0A8J1YAM7"/>
<protein>
    <submittedName>
        <fullName evidence="9">Uncharacterized protein</fullName>
    </submittedName>
</protein>
<dbReference type="GO" id="GO:0015138">
    <property type="term" value="F:fumarate transmembrane transporter activity"/>
    <property type="evidence" value="ECO:0007669"/>
    <property type="project" value="TreeGrafter"/>
</dbReference>
<comment type="similarity">
    <text evidence="2">Belongs to the SLC13A/DASS transporter (TC 2.A.47) family. NADC subfamily.</text>
</comment>
<accession>A0A8J1YAM7</accession>
<feature type="transmembrane region" description="Helical" evidence="8">
    <location>
        <begin position="615"/>
        <end position="634"/>
    </location>
</feature>
<evidence type="ECO:0000313" key="9">
    <source>
        <dbReference type="EMBL" id="CAH1800553.1"/>
    </source>
</evidence>
<keyword evidence="4 8" id="KW-0812">Transmembrane</keyword>
<feature type="transmembrane region" description="Helical" evidence="8">
    <location>
        <begin position="533"/>
        <end position="555"/>
    </location>
</feature>
<evidence type="ECO:0000256" key="7">
    <source>
        <dbReference type="SAM" id="MobiDB-lite"/>
    </source>
</evidence>
<evidence type="ECO:0000256" key="2">
    <source>
        <dbReference type="ARBA" id="ARBA00006772"/>
    </source>
</evidence>